<dbReference type="OrthoDB" id="9796457at2"/>
<dbReference type="Pfam" id="PF00989">
    <property type="entry name" value="PAS"/>
    <property type="match status" value="1"/>
</dbReference>
<dbReference type="InterPro" id="IPR004358">
    <property type="entry name" value="Sig_transdc_His_kin-like_C"/>
</dbReference>
<comment type="catalytic activity">
    <reaction evidence="1">
        <text>ATP + protein L-histidine = ADP + protein N-phospho-L-histidine.</text>
        <dbReference type="EC" id="2.7.13.3"/>
    </reaction>
</comment>
<dbReference type="Gene3D" id="1.10.287.130">
    <property type="match status" value="1"/>
</dbReference>
<keyword evidence="4" id="KW-0808">Transferase</keyword>
<feature type="domain" description="PAS" evidence="8">
    <location>
        <begin position="140"/>
        <end position="192"/>
    </location>
</feature>
<dbReference type="Gene3D" id="3.30.565.10">
    <property type="entry name" value="Histidine kinase-like ATPase, C-terminal domain"/>
    <property type="match status" value="1"/>
</dbReference>
<dbReference type="InterPro" id="IPR036890">
    <property type="entry name" value="HATPase_C_sf"/>
</dbReference>
<dbReference type="Pfam" id="PF08447">
    <property type="entry name" value="PAS_3"/>
    <property type="match status" value="1"/>
</dbReference>
<dbReference type="Pfam" id="PF08448">
    <property type="entry name" value="PAS_4"/>
    <property type="match status" value="1"/>
</dbReference>
<dbReference type="InterPro" id="IPR050736">
    <property type="entry name" value="Sensor_HK_Regulatory"/>
</dbReference>
<dbReference type="SUPFAM" id="SSF47384">
    <property type="entry name" value="Homodimeric domain of signal transducing histidine kinase"/>
    <property type="match status" value="1"/>
</dbReference>
<dbReference type="PRINTS" id="PR00344">
    <property type="entry name" value="BCTRLSENSOR"/>
</dbReference>
<evidence type="ECO:0000313" key="9">
    <source>
        <dbReference type="EMBL" id="SKC23760.1"/>
    </source>
</evidence>
<keyword evidence="6" id="KW-0902">Two-component regulatory system</keyword>
<dbReference type="Pfam" id="PF02518">
    <property type="entry name" value="HATPase_c"/>
    <property type="match status" value="1"/>
</dbReference>
<dbReference type="Pfam" id="PF00512">
    <property type="entry name" value="HisKA"/>
    <property type="match status" value="1"/>
</dbReference>
<evidence type="ECO:0000256" key="6">
    <source>
        <dbReference type="ARBA" id="ARBA00023012"/>
    </source>
</evidence>
<gene>
    <name evidence="9" type="ORF">SAMN03080601_03045</name>
</gene>
<feature type="domain" description="PAS" evidence="8">
    <location>
        <begin position="388"/>
        <end position="459"/>
    </location>
</feature>
<dbReference type="STRING" id="889453.SAMN03080601_03045"/>
<dbReference type="KEGG" id="asx:CDL62_09040"/>
<dbReference type="InterPro" id="IPR003661">
    <property type="entry name" value="HisK_dim/P_dom"/>
</dbReference>
<dbReference type="Gene3D" id="3.30.450.20">
    <property type="entry name" value="PAS domain"/>
    <property type="match status" value="4"/>
</dbReference>
<dbReference type="NCBIfam" id="TIGR00229">
    <property type="entry name" value="sensory_box"/>
    <property type="match status" value="2"/>
</dbReference>
<dbReference type="InterPro" id="IPR035965">
    <property type="entry name" value="PAS-like_dom_sf"/>
</dbReference>
<dbReference type="EC" id="2.7.13.3" evidence="2"/>
<dbReference type="Pfam" id="PF13426">
    <property type="entry name" value="PAS_9"/>
    <property type="match status" value="1"/>
</dbReference>
<dbReference type="SMART" id="SM00388">
    <property type="entry name" value="HisKA"/>
    <property type="match status" value="1"/>
</dbReference>
<evidence type="ECO:0000256" key="1">
    <source>
        <dbReference type="ARBA" id="ARBA00000085"/>
    </source>
</evidence>
<dbReference type="PROSITE" id="PS50109">
    <property type="entry name" value="HIS_KIN"/>
    <property type="match status" value="1"/>
</dbReference>
<organism evidence="9 10">
    <name type="scientific">Alkalitalea saponilacus</name>
    <dbReference type="NCBI Taxonomy" id="889453"/>
    <lineage>
        <taxon>Bacteria</taxon>
        <taxon>Pseudomonadati</taxon>
        <taxon>Bacteroidota</taxon>
        <taxon>Bacteroidia</taxon>
        <taxon>Marinilabiliales</taxon>
        <taxon>Marinilabiliaceae</taxon>
        <taxon>Alkalitalea</taxon>
    </lineage>
</organism>
<dbReference type="Proteomes" id="UP000191055">
    <property type="component" value="Unassembled WGS sequence"/>
</dbReference>
<sequence length="751" mass="85485">MIRDEKHTELFFNSIFEESTEGIVITDETGAVVLWNKQQEKNTGISRVEVKDRKIWDVFGELNISDYSTLKNNKKEFGAILKTGIITEQEIAEVTLIQGEKPLIFQQKLSVINTSNGFCLKIVWINISQLQILKQEVSRTKGYWEELFNAIGHPTMLLNYDQKVIRANKALLKIVGKTEAELVGRSCYEFFHSGCAPQGCPFQKACSNSGYAASDMIIEAFNGVYIVACGSVKDPTDKSKNILHIATDITSHIKIEGELKAAKNMFRSMIDMAPFGAHLYELKHNNRLVFIGANQSANRILGVDNNQFLGKTIEEAFPNLKKTEIPDLYRRVAISGESFNHEQLIYSDDKGISGAFELWAFQTSPEKMAVLFHDITEKKKIEERLLSRERRFNELIRNSSDIIVVLNEEGKQVFVSDVVERILGYSSEELIGIQVIDEMLHPDDIEEAKEGFQRTIKEGCGVVRYRHKHKNGEWIDLESWGSNQLQNPDINGVVFNVRDVTERKRIELQLLAAKEKAEESDRLKTAFIQNMSHEIRTPMNAIMGFSTLLVDYFDDKESLTHFTDIINRSCVDLLTLINSLLDISKIESGQLTVNKESFSVNDLYEELNVFFSEYRKRIDKQDIKLKLNVCENLISQQVFTDRIKVRQILINLISNGLKNTYKGFVECGCKIEDKKTLTFYVKDTGIGIPPDKHEFIFERFSQLPMKKVNDVGATGLGLSIVKGLVNIMNGKIWLKSKPECGTTFYVTLPVN</sequence>
<evidence type="ECO:0000256" key="2">
    <source>
        <dbReference type="ARBA" id="ARBA00012438"/>
    </source>
</evidence>
<feature type="domain" description="PAS" evidence="8">
    <location>
        <begin position="8"/>
        <end position="84"/>
    </location>
</feature>
<evidence type="ECO:0000259" key="8">
    <source>
        <dbReference type="PROSITE" id="PS50112"/>
    </source>
</evidence>
<evidence type="ECO:0000256" key="4">
    <source>
        <dbReference type="ARBA" id="ARBA00022679"/>
    </source>
</evidence>
<dbReference type="PROSITE" id="PS50112">
    <property type="entry name" value="PAS"/>
    <property type="match status" value="3"/>
</dbReference>
<dbReference type="CDD" id="cd00082">
    <property type="entry name" value="HisKA"/>
    <property type="match status" value="1"/>
</dbReference>
<proteinExistence type="predicted"/>
<dbReference type="InterPro" id="IPR000014">
    <property type="entry name" value="PAS"/>
</dbReference>
<dbReference type="InterPro" id="IPR003594">
    <property type="entry name" value="HATPase_dom"/>
</dbReference>
<feature type="domain" description="Histidine kinase" evidence="7">
    <location>
        <begin position="530"/>
        <end position="751"/>
    </location>
</feature>
<dbReference type="GO" id="GO:0006355">
    <property type="term" value="P:regulation of DNA-templated transcription"/>
    <property type="evidence" value="ECO:0007669"/>
    <property type="project" value="InterPro"/>
</dbReference>
<dbReference type="InterPro" id="IPR005467">
    <property type="entry name" value="His_kinase_dom"/>
</dbReference>
<dbReference type="AlphaFoldDB" id="A0A1T5HTB0"/>
<dbReference type="InterPro" id="IPR036097">
    <property type="entry name" value="HisK_dim/P_sf"/>
</dbReference>
<evidence type="ECO:0000256" key="3">
    <source>
        <dbReference type="ARBA" id="ARBA00022553"/>
    </source>
</evidence>
<dbReference type="SUPFAM" id="SSF55785">
    <property type="entry name" value="PYP-like sensor domain (PAS domain)"/>
    <property type="match status" value="4"/>
</dbReference>
<dbReference type="InterPro" id="IPR013656">
    <property type="entry name" value="PAS_4"/>
</dbReference>
<dbReference type="SMART" id="SM00091">
    <property type="entry name" value="PAS"/>
    <property type="match status" value="4"/>
</dbReference>
<evidence type="ECO:0000256" key="5">
    <source>
        <dbReference type="ARBA" id="ARBA00022777"/>
    </source>
</evidence>
<keyword evidence="10" id="KW-1185">Reference proteome</keyword>
<dbReference type="SUPFAM" id="SSF55874">
    <property type="entry name" value="ATPase domain of HSP90 chaperone/DNA topoisomerase II/histidine kinase"/>
    <property type="match status" value="1"/>
</dbReference>
<dbReference type="InterPro" id="IPR013767">
    <property type="entry name" value="PAS_fold"/>
</dbReference>
<dbReference type="InterPro" id="IPR013655">
    <property type="entry name" value="PAS_fold_3"/>
</dbReference>
<dbReference type="PANTHER" id="PTHR43711">
    <property type="entry name" value="TWO-COMPONENT HISTIDINE KINASE"/>
    <property type="match status" value="1"/>
</dbReference>
<dbReference type="RefSeq" id="WP_079558718.1">
    <property type="nucleotide sequence ID" value="NZ_CP021904.1"/>
</dbReference>
<accession>A0A1T5HTB0</accession>
<evidence type="ECO:0000259" key="7">
    <source>
        <dbReference type="PROSITE" id="PS50109"/>
    </source>
</evidence>
<protein>
    <recommendedName>
        <fullName evidence="2">histidine kinase</fullName>
        <ecNumber evidence="2">2.7.13.3</ecNumber>
    </recommendedName>
</protein>
<keyword evidence="5" id="KW-0418">Kinase</keyword>
<dbReference type="CDD" id="cd00130">
    <property type="entry name" value="PAS"/>
    <property type="match status" value="2"/>
</dbReference>
<reference evidence="9 10" key="1">
    <citation type="submission" date="2017-02" db="EMBL/GenBank/DDBJ databases">
        <authorList>
            <person name="Peterson S.W."/>
        </authorList>
    </citation>
    <scope>NUCLEOTIDE SEQUENCE [LARGE SCALE GENOMIC DNA]</scope>
    <source>
        <strain evidence="9 10">DSM 24412</strain>
    </source>
</reference>
<dbReference type="SMART" id="SM00387">
    <property type="entry name" value="HATPase_c"/>
    <property type="match status" value="1"/>
</dbReference>
<dbReference type="EMBL" id="FUYV01000020">
    <property type="protein sequence ID" value="SKC23760.1"/>
    <property type="molecule type" value="Genomic_DNA"/>
</dbReference>
<name>A0A1T5HTB0_9BACT</name>
<dbReference type="GO" id="GO:0000155">
    <property type="term" value="F:phosphorelay sensor kinase activity"/>
    <property type="evidence" value="ECO:0007669"/>
    <property type="project" value="InterPro"/>
</dbReference>
<keyword evidence="3" id="KW-0597">Phosphoprotein</keyword>
<evidence type="ECO:0000313" key="10">
    <source>
        <dbReference type="Proteomes" id="UP000191055"/>
    </source>
</evidence>
<dbReference type="PANTHER" id="PTHR43711:SF31">
    <property type="entry name" value="HISTIDINE KINASE"/>
    <property type="match status" value="1"/>
</dbReference>